<keyword evidence="3" id="KW-1133">Transmembrane helix</keyword>
<feature type="transmembrane region" description="Helical" evidence="3">
    <location>
        <begin position="147"/>
        <end position="170"/>
    </location>
</feature>
<gene>
    <name evidence="4" type="ORF">CE169_03520</name>
</gene>
<sequence>MENKQNADASESFRQLMAVYSKAFSSTPDSVKEEENADDTATTTENGTTPSPRTASILDADDETTETALEFNLERAKLLNRQKEQELEEQAQKIKRLKARNARRWLSIILRGILAVTAIVFVGIQLWNCNAIVSEYVAYMIHTDKESPVVIISWMATSLGEVVGILWVIARNLFPFHDKHRDREAEKQNPKQTQLEKDTMTYIAKALADKDN</sequence>
<proteinExistence type="predicted"/>
<protein>
    <submittedName>
        <fullName evidence="4">Uncharacterized protein</fullName>
    </submittedName>
</protein>
<evidence type="ECO:0000313" key="4">
    <source>
        <dbReference type="EMBL" id="RDX09694.1"/>
    </source>
</evidence>
<keyword evidence="3" id="KW-0812">Transmembrane</keyword>
<dbReference type="AlphaFoldDB" id="A0A3D8U0I5"/>
<evidence type="ECO:0000313" key="5">
    <source>
        <dbReference type="Proteomes" id="UP000257074"/>
    </source>
</evidence>
<dbReference type="Proteomes" id="UP000257074">
    <property type="component" value="Unassembled WGS sequence"/>
</dbReference>
<name>A0A3D8U0I5_BIFLN</name>
<keyword evidence="3" id="KW-0472">Membrane</keyword>
<feature type="transmembrane region" description="Helical" evidence="3">
    <location>
        <begin position="105"/>
        <end position="127"/>
    </location>
</feature>
<comment type="caution">
    <text evidence="4">The sequence shown here is derived from an EMBL/GenBank/DDBJ whole genome shotgun (WGS) entry which is preliminary data.</text>
</comment>
<evidence type="ECO:0000256" key="1">
    <source>
        <dbReference type="SAM" id="Coils"/>
    </source>
</evidence>
<feature type="compositionally biased region" description="Low complexity" evidence="2">
    <location>
        <begin position="39"/>
        <end position="49"/>
    </location>
</feature>
<evidence type="ECO:0000256" key="3">
    <source>
        <dbReference type="SAM" id="Phobius"/>
    </source>
</evidence>
<dbReference type="RefSeq" id="WP_115769033.1">
    <property type="nucleotide sequence ID" value="NZ_NJNR01000013.1"/>
</dbReference>
<accession>A0A3D8U0I5</accession>
<reference evidence="4 5" key="1">
    <citation type="journal article" date="2017" name="Anaerobe">
        <title>Quantification, isolation and characterization of Bifidobacterium from the vaginal microbiomes of reproductive aged women.</title>
        <authorList>
            <person name="Freitas A.C."/>
            <person name="Hill J.E."/>
        </authorList>
    </citation>
    <scope>NUCLEOTIDE SEQUENCE [LARGE SCALE GENOMIC DNA]</scope>
    <source>
        <strain evidence="4 5">N6D05</strain>
    </source>
</reference>
<dbReference type="EMBL" id="NJNR01000013">
    <property type="protein sequence ID" value="RDX09694.1"/>
    <property type="molecule type" value="Genomic_DNA"/>
</dbReference>
<feature type="coiled-coil region" evidence="1">
    <location>
        <begin position="73"/>
        <end position="104"/>
    </location>
</feature>
<feature type="region of interest" description="Disordered" evidence="2">
    <location>
        <begin position="24"/>
        <end position="61"/>
    </location>
</feature>
<evidence type="ECO:0000256" key="2">
    <source>
        <dbReference type="SAM" id="MobiDB-lite"/>
    </source>
</evidence>
<organism evidence="4 5">
    <name type="scientific">Bifidobacterium longum</name>
    <dbReference type="NCBI Taxonomy" id="216816"/>
    <lineage>
        <taxon>Bacteria</taxon>
        <taxon>Bacillati</taxon>
        <taxon>Actinomycetota</taxon>
        <taxon>Actinomycetes</taxon>
        <taxon>Bifidobacteriales</taxon>
        <taxon>Bifidobacteriaceae</taxon>
        <taxon>Bifidobacterium</taxon>
    </lineage>
</organism>
<keyword evidence="1" id="KW-0175">Coiled coil</keyword>